<dbReference type="InterPro" id="IPR020845">
    <property type="entry name" value="AMP-binding_CS"/>
</dbReference>
<dbReference type="PROSITE" id="PS00455">
    <property type="entry name" value="AMP_BINDING"/>
    <property type="match status" value="1"/>
</dbReference>
<accession>A0AA39NU58</accession>
<keyword evidence="1" id="KW-0812">Transmembrane</keyword>
<dbReference type="GO" id="GO:0016878">
    <property type="term" value="F:acid-thiol ligase activity"/>
    <property type="evidence" value="ECO:0007669"/>
    <property type="project" value="UniProtKB-ARBA"/>
</dbReference>
<name>A0AA39NU58_9AGAR</name>
<dbReference type="PANTHER" id="PTHR43767">
    <property type="entry name" value="LONG-CHAIN-FATTY-ACID--COA LIGASE"/>
    <property type="match status" value="1"/>
</dbReference>
<gene>
    <name evidence="4" type="ORF">IW261DRAFT_1344286</name>
</gene>
<dbReference type="Proteomes" id="UP001175227">
    <property type="component" value="Unassembled WGS sequence"/>
</dbReference>
<dbReference type="SUPFAM" id="SSF56801">
    <property type="entry name" value="Acetyl-CoA synthetase-like"/>
    <property type="match status" value="1"/>
</dbReference>
<evidence type="ECO:0000313" key="5">
    <source>
        <dbReference type="Proteomes" id="UP001175227"/>
    </source>
</evidence>
<dbReference type="AlphaFoldDB" id="A0AA39NU58"/>
<keyword evidence="1" id="KW-0472">Membrane</keyword>
<evidence type="ECO:0000313" key="4">
    <source>
        <dbReference type="EMBL" id="KAK0471634.1"/>
    </source>
</evidence>
<evidence type="ECO:0000259" key="3">
    <source>
        <dbReference type="Pfam" id="PF13193"/>
    </source>
</evidence>
<dbReference type="PANTHER" id="PTHR43767:SF1">
    <property type="entry name" value="NONRIBOSOMAL PEPTIDE SYNTHASE PES1 (EUROFUNG)-RELATED"/>
    <property type="match status" value="1"/>
</dbReference>
<dbReference type="CDD" id="cd04433">
    <property type="entry name" value="AFD_class_I"/>
    <property type="match status" value="1"/>
</dbReference>
<keyword evidence="5" id="KW-1185">Reference proteome</keyword>
<feature type="transmembrane region" description="Helical" evidence="1">
    <location>
        <begin position="82"/>
        <end position="100"/>
    </location>
</feature>
<dbReference type="InterPro" id="IPR042099">
    <property type="entry name" value="ANL_N_sf"/>
</dbReference>
<dbReference type="Pfam" id="PF13193">
    <property type="entry name" value="AMP-binding_C"/>
    <property type="match status" value="1"/>
</dbReference>
<dbReference type="Pfam" id="PF00501">
    <property type="entry name" value="AMP-binding"/>
    <property type="match status" value="1"/>
</dbReference>
<organism evidence="4 5">
    <name type="scientific">Armillaria novae-zelandiae</name>
    <dbReference type="NCBI Taxonomy" id="153914"/>
    <lineage>
        <taxon>Eukaryota</taxon>
        <taxon>Fungi</taxon>
        <taxon>Dikarya</taxon>
        <taxon>Basidiomycota</taxon>
        <taxon>Agaricomycotina</taxon>
        <taxon>Agaricomycetes</taxon>
        <taxon>Agaricomycetidae</taxon>
        <taxon>Agaricales</taxon>
        <taxon>Marasmiineae</taxon>
        <taxon>Physalacriaceae</taxon>
        <taxon>Armillaria</taxon>
    </lineage>
</organism>
<dbReference type="InterPro" id="IPR000873">
    <property type="entry name" value="AMP-dep_synth/lig_dom"/>
</dbReference>
<dbReference type="EMBL" id="JAUEPR010000049">
    <property type="protein sequence ID" value="KAK0471634.1"/>
    <property type="molecule type" value="Genomic_DNA"/>
</dbReference>
<protein>
    <submittedName>
        <fullName evidence="4">Acetyl-CoA synthetase-like protein</fullName>
    </submittedName>
</protein>
<sequence>GRQLKVWKNEPPSMREFFLHVTKEYKDKTYVVYEEERCSFQEILRSSIKCAASLFAHAGFCLWNDILWVGDRVTICSRNRPAYLAAFWACHLLGAVSVLLDPLLPLEPLKHCLALAKCTLLILDPDRADMIQPIASTLKQTTGISAYLVFNDQTTEFCWAEMDSWTTVCSENGEGSVDILNNDPNVLPDDDAAIFFTSGTTGLPKAVLTSHRACLTAPFNASFLESRTRLRQGEPARLEFSQNSDVQGGILLPRIMCHIGPFASMVRRITCTYRGLKLVITRTWDPLEGQYTFPPYTRLLTICSVAIVIRELADHGLAGYPLESIAFTGATIPRSFFQSVRKAFPQTTVQQVYGMTETTAAVGGFAGRDYEARPESCGFMYPTNDVRIMKDGDNEAVLGEEGEIWVRGPSIMKGYFGDPVATDKVWTKDGWYRTGDLGNLDAQGYLCIKGRIKDIVICGGSNIDAAWVENVLYSVPGISEAALVGIPDELMDELAAALVTVRPEYKGTITEEYLLVKAEELLPKYAVPVMIIVHDGKFERNTSGKILKNKLRIVAQKEWERRKGRL</sequence>
<keyword evidence="1" id="KW-1133">Transmembrane helix</keyword>
<feature type="non-terminal residue" evidence="4">
    <location>
        <position position="1"/>
    </location>
</feature>
<reference evidence="4" key="1">
    <citation type="submission" date="2023-06" db="EMBL/GenBank/DDBJ databases">
        <authorList>
            <consortium name="Lawrence Berkeley National Laboratory"/>
            <person name="Ahrendt S."/>
            <person name="Sahu N."/>
            <person name="Indic B."/>
            <person name="Wong-Bajracharya J."/>
            <person name="Merenyi Z."/>
            <person name="Ke H.-M."/>
            <person name="Monk M."/>
            <person name="Kocsube S."/>
            <person name="Drula E."/>
            <person name="Lipzen A."/>
            <person name="Balint B."/>
            <person name="Henrissat B."/>
            <person name="Andreopoulos B."/>
            <person name="Martin F.M."/>
            <person name="Harder C.B."/>
            <person name="Rigling D."/>
            <person name="Ford K.L."/>
            <person name="Foster G.D."/>
            <person name="Pangilinan J."/>
            <person name="Papanicolaou A."/>
            <person name="Barry K."/>
            <person name="LaButti K."/>
            <person name="Viragh M."/>
            <person name="Koriabine M."/>
            <person name="Yan M."/>
            <person name="Riley R."/>
            <person name="Champramary S."/>
            <person name="Plett K.L."/>
            <person name="Tsai I.J."/>
            <person name="Slot J."/>
            <person name="Sipos G."/>
            <person name="Plett J."/>
            <person name="Nagy L.G."/>
            <person name="Grigoriev I.V."/>
        </authorList>
    </citation>
    <scope>NUCLEOTIDE SEQUENCE</scope>
    <source>
        <strain evidence="4">ICMP 16352</strain>
    </source>
</reference>
<dbReference type="InterPro" id="IPR050237">
    <property type="entry name" value="ATP-dep_AMP-bd_enzyme"/>
</dbReference>
<comment type="caution">
    <text evidence="4">The sequence shown here is derived from an EMBL/GenBank/DDBJ whole genome shotgun (WGS) entry which is preliminary data.</text>
</comment>
<dbReference type="Gene3D" id="3.30.300.30">
    <property type="match status" value="1"/>
</dbReference>
<evidence type="ECO:0000259" key="2">
    <source>
        <dbReference type="Pfam" id="PF00501"/>
    </source>
</evidence>
<evidence type="ECO:0000256" key="1">
    <source>
        <dbReference type="SAM" id="Phobius"/>
    </source>
</evidence>
<proteinExistence type="predicted"/>
<dbReference type="Gene3D" id="3.40.50.12780">
    <property type="entry name" value="N-terminal domain of ligase-like"/>
    <property type="match status" value="1"/>
</dbReference>
<feature type="domain" description="AMP-binding enzyme C-terminal" evidence="3">
    <location>
        <begin position="468"/>
        <end position="545"/>
    </location>
</feature>
<dbReference type="InterPro" id="IPR025110">
    <property type="entry name" value="AMP-bd_C"/>
</dbReference>
<feature type="domain" description="AMP-dependent synthetase/ligase" evidence="2">
    <location>
        <begin position="22"/>
        <end position="416"/>
    </location>
</feature>
<dbReference type="InterPro" id="IPR045851">
    <property type="entry name" value="AMP-bd_C_sf"/>
</dbReference>